<dbReference type="InterPro" id="IPR006566">
    <property type="entry name" value="FBD"/>
</dbReference>
<gene>
    <name evidence="4" type="primary">B1103C09.32</name>
</gene>
<feature type="compositionally biased region" description="Basic and acidic residues" evidence="1">
    <location>
        <begin position="215"/>
        <end position="228"/>
    </location>
</feature>
<feature type="domain" description="F-box/LRR-repeat protein 15/At3g58940/PEG3-like LRR" evidence="3">
    <location>
        <begin position="410"/>
        <end position="645"/>
    </location>
</feature>
<evidence type="ECO:0000313" key="4">
    <source>
        <dbReference type="EMBL" id="BAD53178.1"/>
    </source>
</evidence>
<dbReference type="SUPFAM" id="SSF52047">
    <property type="entry name" value="RNI-like"/>
    <property type="match status" value="1"/>
</dbReference>
<dbReference type="InterPro" id="IPR055411">
    <property type="entry name" value="LRR_FXL15/At3g58940/PEG3-like"/>
</dbReference>
<sequence>MYLYDSSSDLEHMDTGAKGWSFQEVELLHMDHRENQAFHGGAHDVHGKGHVIGVDQREQLNLRAADEQPVKVISLSVSLAQDELPQAWQEDGFAGPQGQLLRWLAKERDSVAHHGGAGEDLGREGGGTAHAAEVHDDKILDVVIAFQGTDPIPEAVVAVEAGDGESDGVEGARSVFLEAPGNGAHYGTKQGIIEDGGAQIPRSRPRDGTAPLAAGRRDTRSRGARPIEDPQSTQLDDFEFWEEINSVECVRSSIKKVVFHGFSWKNSEIAFINSIAEGGLVLGKICIFQSRHGTAPDDDELNAKLSMVASLNIGLGRTEIIFSGEDPTWCSRAAADLSRADPSNGWSRIWHSVPLSLDHSQIRRAGENILDDLSNSAMVARVSSILSSHPGPFNSIHLTCSSMGSHNDALKSWFKAFADKHLKELAFLNLNYPNDIMVPTDLFCCKSLKRLYLGGVQLPANTGIIPCSHTFHELWEICLYRCILHEWDIENLLTCSPKVEKLSLVNSACGWPLRLHIRSHSLRCMLHWASSLEELAMVSTPCLERLILWRDDALHWSDCKKIKICSMPKLQVIGYLNPADHVLQIRDTVIKEWSSRSPNDMKASAATVVPSVEVLAMTIRFGVHEEERMVPCFLKCFPSVKILHVKSIARTQTTNEVNLEFWKDVGSIQCVRSIIKRVIFDDFSGEECELAFLSFIAQNANQLEEIYIIPSKKDLSAGSSLGNVINHFMSSILWASAYCRVQVCASAKNAWNYQMASDLSLYDPFGYIVSAITTASCPSLVHG</sequence>
<dbReference type="AlphaFoldDB" id="Q5ZB54"/>
<dbReference type="PANTHER" id="PTHR32141:SF179">
    <property type="entry name" value="F-BOX DOMAIN-CONTAINING PROTEIN"/>
    <property type="match status" value="1"/>
</dbReference>
<proteinExistence type="predicted"/>
<name>Q5ZB54_ORYSJ</name>
<dbReference type="EMBL" id="AP003333">
    <property type="protein sequence ID" value="BAD53178.1"/>
    <property type="molecule type" value="Genomic_DNA"/>
</dbReference>
<evidence type="ECO:0000259" key="3">
    <source>
        <dbReference type="Pfam" id="PF24758"/>
    </source>
</evidence>
<keyword evidence="4" id="KW-0456">Lyase</keyword>
<evidence type="ECO:0000259" key="2">
    <source>
        <dbReference type="Pfam" id="PF08387"/>
    </source>
</evidence>
<organism evidence="4">
    <name type="scientific">Oryza sativa subsp. japonica</name>
    <name type="common">Rice</name>
    <dbReference type="NCBI Taxonomy" id="39947"/>
    <lineage>
        <taxon>Eukaryota</taxon>
        <taxon>Viridiplantae</taxon>
        <taxon>Streptophyta</taxon>
        <taxon>Embryophyta</taxon>
        <taxon>Tracheophyta</taxon>
        <taxon>Spermatophyta</taxon>
        <taxon>Magnoliopsida</taxon>
        <taxon>Liliopsida</taxon>
        <taxon>Poales</taxon>
        <taxon>Poaceae</taxon>
        <taxon>BOP clade</taxon>
        <taxon>Oryzoideae</taxon>
        <taxon>Oryzeae</taxon>
        <taxon>Oryzinae</taxon>
        <taxon>Oryza</taxon>
        <taxon>Oryza sativa</taxon>
    </lineage>
</organism>
<accession>Q5ZB54</accession>
<dbReference type="InterPro" id="IPR055302">
    <property type="entry name" value="F-box_dom-containing"/>
</dbReference>
<evidence type="ECO:0000256" key="1">
    <source>
        <dbReference type="SAM" id="MobiDB-lite"/>
    </source>
</evidence>
<feature type="domain" description="FBD" evidence="2">
    <location>
        <begin position="667"/>
        <end position="706"/>
    </location>
</feature>
<reference evidence="4" key="1">
    <citation type="journal article" date="2002" name="Nature">
        <title>The genome sequence and structure of rice chromosome 1.</title>
        <authorList>
            <person name="Sasaki T."/>
            <person name="Matsumoto T."/>
            <person name="Yamamoto K."/>
            <person name="Sakata K."/>
            <person name="Baba T."/>
            <person name="Katayose Y."/>
            <person name="Wu J."/>
            <person name="Niimura Y."/>
            <person name="Cheng Z."/>
            <person name="Nagamura Y."/>
            <person name="Antonio B.A."/>
            <person name="Kanamori H."/>
            <person name="Hosokawa S."/>
            <person name="Masukawa M."/>
            <person name="Arikawa K."/>
            <person name="Chiden Y."/>
            <person name="Hayashi M."/>
            <person name="Okamoto M."/>
            <person name="Ando T."/>
            <person name="Aoki H."/>
            <person name="Arita K."/>
            <person name="Hamada M."/>
            <person name="Harada C."/>
            <person name="Hijishita S."/>
            <person name="Honda M."/>
            <person name="Ichikawa Y."/>
            <person name="Idonuma A."/>
            <person name="Iijima M."/>
            <person name="Ikeda M."/>
            <person name="Ikeno M."/>
            <person name="Itoh S."/>
            <person name="Itoh T."/>
            <person name="Itoh Y."/>
            <person name="Itoh Y."/>
            <person name="Iwabuchi A."/>
            <person name="Kamiya K."/>
            <person name="Karasawa W."/>
            <person name="Katagiri S."/>
            <person name="Kikuta A."/>
            <person name="Kobayashi N."/>
            <person name="Kono I."/>
            <person name="Machita K."/>
            <person name="Maehara T."/>
            <person name="Mizuno H."/>
            <person name="Mizubayashi T."/>
            <person name="Mukai Y."/>
            <person name="Nagasaki H."/>
            <person name="Nakashima M."/>
            <person name="Nakama Y."/>
            <person name="Nakamichi Y."/>
            <person name="Nakamura M."/>
            <person name="Namiki N."/>
            <person name="Negishi M."/>
            <person name="Ohta I."/>
            <person name="Ono N."/>
            <person name="Saji S."/>
            <person name="Sakai K."/>
            <person name="Shibata M."/>
            <person name="Shimokawa T."/>
            <person name="Shomura A."/>
            <person name="Song J."/>
            <person name="Takazaki Y."/>
            <person name="Terasawa K."/>
            <person name="Tsuji K."/>
            <person name="Waki K."/>
            <person name="Yamagata H."/>
            <person name="Yamane H."/>
            <person name="Yoshiki S."/>
            <person name="Yoshihara R."/>
            <person name="Yukawa K."/>
            <person name="Zhong H."/>
            <person name="Iwama H."/>
            <person name="Endo T."/>
            <person name="Ito H."/>
            <person name="Hahn J.H."/>
            <person name="Kim H.I."/>
            <person name="Eun M.Y."/>
            <person name="Yano M."/>
            <person name="Jiang J."/>
            <person name="Gojobori T."/>
        </authorList>
    </citation>
    <scope>NUCLEOTIDE SEQUENCE [LARGE SCALE GENOMIC DNA]</scope>
</reference>
<dbReference type="PANTHER" id="PTHR32141">
    <property type="match status" value="1"/>
</dbReference>
<feature type="domain" description="FBD" evidence="2">
    <location>
        <begin position="245"/>
        <end position="287"/>
    </location>
</feature>
<feature type="region of interest" description="Disordered" evidence="1">
    <location>
        <begin position="196"/>
        <end position="230"/>
    </location>
</feature>
<protein>
    <submittedName>
        <fullName evidence="4">Ribosomal RNA apurinic site specific lyase-like</fullName>
    </submittedName>
</protein>
<dbReference type="Pfam" id="PF08387">
    <property type="entry name" value="FBD"/>
    <property type="match status" value="2"/>
</dbReference>
<dbReference type="Pfam" id="PF24758">
    <property type="entry name" value="LRR_At5g56370"/>
    <property type="match status" value="1"/>
</dbReference>
<dbReference type="GO" id="GO:0016829">
    <property type="term" value="F:lyase activity"/>
    <property type="evidence" value="ECO:0007669"/>
    <property type="project" value="UniProtKB-KW"/>
</dbReference>
<dbReference type="Proteomes" id="UP000817658">
    <property type="component" value="Chromosome 1"/>
</dbReference>